<reference evidence="9" key="1">
    <citation type="submission" date="2020-05" db="EMBL/GenBank/DDBJ databases">
        <title>WGS assembly of Corymbia citriodora subspecies variegata.</title>
        <authorList>
            <person name="Barry K."/>
            <person name="Hundley H."/>
            <person name="Shu S."/>
            <person name="Jenkins J."/>
            <person name="Grimwood J."/>
            <person name="Baten A."/>
        </authorList>
    </citation>
    <scope>NUCLEOTIDE SEQUENCE</scope>
    <source>
        <strain evidence="9">CV2-018</strain>
    </source>
</reference>
<keyword evidence="10" id="KW-1185">Reference proteome</keyword>
<gene>
    <name evidence="9" type="ORF">BT93_L0970</name>
</gene>
<evidence type="ECO:0000256" key="4">
    <source>
        <dbReference type="ARBA" id="ARBA00023163"/>
    </source>
</evidence>
<evidence type="ECO:0000256" key="2">
    <source>
        <dbReference type="ARBA" id="ARBA00009994"/>
    </source>
</evidence>
<feature type="region of interest" description="Disordered" evidence="8">
    <location>
        <begin position="215"/>
        <end position="237"/>
    </location>
</feature>
<dbReference type="Pfam" id="PF05983">
    <property type="entry name" value="Med7"/>
    <property type="match status" value="1"/>
</dbReference>
<dbReference type="PANTHER" id="PTHR21428">
    <property type="entry name" value="MEDIATOR OF RNA POLYMERASE II TRANSCRIPTION SUBUNIT 7"/>
    <property type="match status" value="1"/>
</dbReference>
<dbReference type="GO" id="GO:0006357">
    <property type="term" value="P:regulation of transcription by RNA polymerase II"/>
    <property type="evidence" value="ECO:0007669"/>
    <property type="project" value="InterPro"/>
</dbReference>
<dbReference type="PANTHER" id="PTHR21428:SF11">
    <property type="entry name" value="MEDIATOR OF RNA POLYMERASE II TRANSCRIPTION SUBUNIT 7"/>
    <property type="match status" value="1"/>
</dbReference>
<dbReference type="OrthoDB" id="10253553at2759"/>
<accession>A0A8T0CIR2</accession>
<keyword evidence="5 6" id="KW-0539">Nucleus</keyword>
<protein>
    <recommendedName>
        <fullName evidence="6">Mediator of RNA polymerase II transcription subunit 7</fullName>
    </recommendedName>
</protein>
<evidence type="ECO:0000313" key="10">
    <source>
        <dbReference type="Proteomes" id="UP000806378"/>
    </source>
</evidence>
<keyword evidence="4 6" id="KW-0804">Transcription</keyword>
<evidence type="ECO:0000256" key="5">
    <source>
        <dbReference type="ARBA" id="ARBA00023242"/>
    </source>
</evidence>
<dbReference type="InterPro" id="IPR044888">
    <property type="entry name" value="Mediatior_Med7_sf"/>
</dbReference>
<evidence type="ECO:0000313" key="9">
    <source>
        <dbReference type="EMBL" id="KAF7845725.1"/>
    </source>
</evidence>
<dbReference type="Gene3D" id="6.10.140.200">
    <property type="match status" value="1"/>
</dbReference>
<keyword evidence="7" id="KW-0175">Coiled coil</keyword>
<comment type="caution">
    <text evidence="9">The sequence shown here is derived from an EMBL/GenBank/DDBJ whole genome shotgun (WGS) entry which is preliminary data.</text>
</comment>
<dbReference type="EMBL" id="MU101690">
    <property type="protein sequence ID" value="KAF7845725.1"/>
    <property type="molecule type" value="Genomic_DNA"/>
</dbReference>
<sequence>MAEQSQARMLSAAFPTPPPYYKQFTKENVTRIRQIRKEAAANRAQSEVADEPSGIDISSLPAELQYLVPPEPPADGRYKSFGGQYDLAQPAQSLSAAGIPELYPVEIADQQHFDPTAHLQSLTRSILLNFLELVGTLSVNPTQGPPKVEDLQNLFYNVHDLINRYRPHQARESLILMMEEQADKIKDDIRRVNEAKEKMETLLKGVEGLQDVAAAQKPVVENAPKDDGKTDASDVKRRELQKSMWDALEQELGD</sequence>
<organism evidence="9 10">
    <name type="scientific">Corymbia citriodora subsp. variegata</name>
    <dbReference type="NCBI Taxonomy" id="360336"/>
    <lineage>
        <taxon>Eukaryota</taxon>
        <taxon>Viridiplantae</taxon>
        <taxon>Streptophyta</taxon>
        <taxon>Embryophyta</taxon>
        <taxon>Tracheophyta</taxon>
        <taxon>Spermatophyta</taxon>
        <taxon>Magnoliopsida</taxon>
        <taxon>eudicotyledons</taxon>
        <taxon>Gunneridae</taxon>
        <taxon>Pentapetalae</taxon>
        <taxon>rosids</taxon>
        <taxon>malvids</taxon>
        <taxon>Myrtales</taxon>
        <taxon>Myrtaceae</taxon>
        <taxon>Myrtoideae</taxon>
        <taxon>Eucalypteae</taxon>
        <taxon>Corymbia</taxon>
    </lineage>
</organism>
<dbReference type="Gene3D" id="6.10.140.1520">
    <property type="match status" value="1"/>
</dbReference>
<feature type="compositionally biased region" description="Basic and acidic residues" evidence="8">
    <location>
        <begin position="223"/>
        <end position="237"/>
    </location>
</feature>
<dbReference type="InterPro" id="IPR037212">
    <property type="entry name" value="Med7/Med21-like"/>
</dbReference>
<dbReference type="AlphaFoldDB" id="A0A8T0CIR2"/>
<dbReference type="InterPro" id="IPR009244">
    <property type="entry name" value="Mediatior_Med7"/>
</dbReference>
<dbReference type="GO" id="GO:0016592">
    <property type="term" value="C:mediator complex"/>
    <property type="evidence" value="ECO:0007669"/>
    <property type="project" value="InterPro"/>
</dbReference>
<name>A0A8T0CIR2_CORYI</name>
<evidence type="ECO:0000256" key="1">
    <source>
        <dbReference type="ARBA" id="ARBA00004123"/>
    </source>
</evidence>
<proteinExistence type="inferred from homology"/>
<evidence type="ECO:0000256" key="8">
    <source>
        <dbReference type="SAM" id="MobiDB-lite"/>
    </source>
</evidence>
<dbReference type="Gramene" id="rna-gnl|WGS:JABURB|Cocit.L0970.1">
    <property type="protein sequence ID" value="cds-KAF7845725.1"/>
    <property type="gene ID" value="gene-BT93_L0970"/>
</dbReference>
<evidence type="ECO:0000256" key="3">
    <source>
        <dbReference type="ARBA" id="ARBA00023015"/>
    </source>
</evidence>
<keyword evidence="3 6" id="KW-0805">Transcription regulation</keyword>
<comment type="similarity">
    <text evidence="2 6">Belongs to the Mediator complex subunit 7 family.</text>
</comment>
<dbReference type="SUPFAM" id="SSF140718">
    <property type="entry name" value="Mediator hinge subcomplex-like"/>
    <property type="match status" value="1"/>
</dbReference>
<dbReference type="GO" id="GO:0003712">
    <property type="term" value="F:transcription coregulator activity"/>
    <property type="evidence" value="ECO:0007669"/>
    <property type="project" value="InterPro"/>
</dbReference>
<comment type="subunit">
    <text evidence="6">Component of the Mediator complex.</text>
</comment>
<feature type="coiled-coil region" evidence="7">
    <location>
        <begin position="175"/>
        <end position="212"/>
    </location>
</feature>
<dbReference type="GO" id="GO:0070847">
    <property type="term" value="C:core mediator complex"/>
    <property type="evidence" value="ECO:0007669"/>
    <property type="project" value="TreeGrafter"/>
</dbReference>
<evidence type="ECO:0000256" key="6">
    <source>
        <dbReference type="RuleBase" id="RU364060"/>
    </source>
</evidence>
<comment type="function">
    <text evidence="6">Component of the Mediator complex, a coactivator involved in the regulated transcription of nearly all RNA polymerase II-dependent genes. Mediator functions as a bridge to convey information from gene-specific regulatory proteins to the basal RNA polymerase II transcription machinery.</text>
</comment>
<dbReference type="Proteomes" id="UP000806378">
    <property type="component" value="Unassembled WGS sequence"/>
</dbReference>
<evidence type="ECO:0000256" key="7">
    <source>
        <dbReference type="SAM" id="Coils"/>
    </source>
</evidence>
<comment type="subcellular location">
    <subcellularLocation>
        <location evidence="1 6">Nucleus</location>
    </subcellularLocation>
</comment>
<keyword evidence="6" id="KW-0010">Activator</keyword>